<accession>A0ABU3HXI0</accession>
<keyword evidence="1" id="KW-0175">Coiled coil</keyword>
<feature type="coiled-coil region" evidence="1">
    <location>
        <begin position="200"/>
        <end position="227"/>
    </location>
</feature>
<organism evidence="2 3">
    <name type="scientific">Streptomyces althioticus subsp. attaecolombicae</name>
    <dbReference type="NCBI Taxonomy" id="3075534"/>
    <lineage>
        <taxon>Bacteria</taxon>
        <taxon>Bacillati</taxon>
        <taxon>Actinomycetota</taxon>
        <taxon>Actinomycetes</taxon>
        <taxon>Kitasatosporales</taxon>
        <taxon>Streptomycetaceae</taxon>
        <taxon>Streptomyces</taxon>
        <taxon>Streptomyces althioticus group</taxon>
    </lineage>
</organism>
<feature type="coiled-coil region" evidence="1">
    <location>
        <begin position="293"/>
        <end position="330"/>
    </location>
</feature>
<reference evidence="2" key="1">
    <citation type="submission" date="2024-05" db="EMBL/GenBank/DDBJ databases">
        <title>30 novel species of actinomycetes from the DSMZ collection.</title>
        <authorList>
            <person name="Nouioui I."/>
        </authorList>
    </citation>
    <scope>NUCLEOTIDE SEQUENCE</scope>
    <source>
        <strain evidence="2">DSM 41972</strain>
    </source>
</reference>
<dbReference type="RefSeq" id="WP_093549415.1">
    <property type="nucleotide sequence ID" value="NZ_JAVSGH010000010.1"/>
</dbReference>
<dbReference type="PANTHER" id="PTHR32114:SF2">
    <property type="entry name" value="ABC TRANSPORTER ABCH.3"/>
    <property type="match status" value="1"/>
</dbReference>
<gene>
    <name evidence="2" type="ORF">ROS62_11025</name>
</gene>
<dbReference type="EMBL" id="JAVSGH010000010">
    <property type="protein sequence ID" value="MDT3725400.1"/>
    <property type="molecule type" value="Genomic_DNA"/>
</dbReference>
<feature type="coiled-coil region" evidence="1">
    <location>
        <begin position="391"/>
        <end position="425"/>
    </location>
</feature>
<proteinExistence type="predicted"/>
<keyword evidence="3" id="KW-1185">Reference proteome</keyword>
<dbReference type="InterPro" id="IPR022205">
    <property type="entry name" value="DUF3732"/>
</dbReference>
<comment type="caution">
    <text evidence="2">The sequence shown here is derived from an EMBL/GenBank/DDBJ whole genome shotgun (WGS) entry which is preliminary data.</text>
</comment>
<dbReference type="Proteomes" id="UP001181313">
    <property type="component" value="Unassembled WGS sequence"/>
</dbReference>
<dbReference type="Pfam" id="PF12532">
    <property type="entry name" value="DUF3732"/>
    <property type="match status" value="1"/>
</dbReference>
<evidence type="ECO:0000313" key="2">
    <source>
        <dbReference type="EMBL" id="MDT3725400.1"/>
    </source>
</evidence>
<protein>
    <submittedName>
        <fullName evidence="2">DUF3732 domain-containing protein</fullName>
    </submittedName>
</protein>
<evidence type="ECO:0000313" key="3">
    <source>
        <dbReference type="Proteomes" id="UP001181313"/>
    </source>
</evidence>
<evidence type="ECO:0000256" key="1">
    <source>
        <dbReference type="SAM" id="Coils"/>
    </source>
</evidence>
<dbReference type="PANTHER" id="PTHR32114">
    <property type="entry name" value="ABC TRANSPORTER ABCH.3"/>
    <property type="match status" value="1"/>
</dbReference>
<sequence>MTFQIQAVTVYGKQPGQVRTVPFRTGSLNIVTGDSRRGKSALLTIIDYCLASSDYPVKAGKVRKYVGAYAVTLAKPGQQLFVARRAPEPGNAVSTVLCVLSQAPGTPPPPLEELTFATPLDTAKDILSDFCGIDRTVKVPAVARAQTIAPSIRHALYFCFQAQNEVANPDLLFHSQGEEWRPNTIRGVIPYFLGAVDPEQAALRNRLRLLRRDLSVLEAKLAQARDLGPASGQARALLTEAVEAGLLPHRDTEPTVEEVLGLLRFVLEGSIRLETEPRPDNNGDPLTAAIGRRAQLRRAVGRSRARIADLKRAVEENDDFAGEAREQRRRLASLGLMRLSPDTSQAAQCPVCESPIASANTTVATIMQDLERLDGDLQVIGSDTPALQHQVALEEEQLQQLRAALSRSQDEINEISAGLRALQQEPDQVQRAAHVRGRISLYLDTTAQHVSGPQVEDSRDDLQRQISELEELLSDDTQDDRLTSYLSLISQNIRTRAAALELDHSNAPIRLDVNRLTVVADTADGPVRLADMGSAENHLGYHVATLLSLHEWFSEHRGPVPRTLILDQPSQVYFPPDYTGEPMPQGTDLSHLLNVYRIINDTVQALDGTLQVIVVEHADLADPLFRDHVIERWRYSNNQALVPPEWITEPIDDEDEDE</sequence>
<name>A0ABU3HXI0_9ACTN</name>